<reference evidence="2 3" key="1">
    <citation type="submission" date="2018-05" db="EMBL/GenBank/DDBJ databases">
        <title>Paenibacillus flagellatus sp. nov., isolated from selenium mineral soil.</title>
        <authorList>
            <person name="Dai X."/>
        </authorList>
    </citation>
    <scope>NUCLEOTIDE SEQUENCE [LARGE SCALE GENOMIC DNA]</scope>
    <source>
        <strain evidence="2 3">DXL2</strain>
    </source>
</reference>
<keyword evidence="3" id="KW-1185">Reference proteome</keyword>
<dbReference type="EMBL" id="QJVJ01000012">
    <property type="protein sequence ID" value="PYI51629.1"/>
    <property type="molecule type" value="Genomic_DNA"/>
</dbReference>
<accession>A0A2V5JXN4</accession>
<dbReference type="OrthoDB" id="4187110at2"/>
<dbReference type="Proteomes" id="UP000247476">
    <property type="component" value="Unassembled WGS sequence"/>
</dbReference>
<keyword evidence="1" id="KW-0472">Membrane</keyword>
<dbReference type="AlphaFoldDB" id="A0A2V5JXN4"/>
<keyword evidence="1" id="KW-1133">Transmembrane helix</keyword>
<evidence type="ECO:0000313" key="2">
    <source>
        <dbReference type="EMBL" id="PYI51629.1"/>
    </source>
</evidence>
<evidence type="ECO:0000313" key="3">
    <source>
        <dbReference type="Proteomes" id="UP000247476"/>
    </source>
</evidence>
<feature type="transmembrane region" description="Helical" evidence="1">
    <location>
        <begin position="116"/>
        <end position="138"/>
    </location>
</feature>
<feature type="transmembrane region" description="Helical" evidence="1">
    <location>
        <begin position="22"/>
        <end position="43"/>
    </location>
</feature>
<name>A0A2V5JXN4_9BACL</name>
<dbReference type="RefSeq" id="WP_110842750.1">
    <property type="nucleotide sequence ID" value="NZ_QJVJ01000012.1"/>
</dbReference>
<protein>
    <submittedName>
        <fullName evidence="2">ABC transporter permease</fullName>
    </submittedName>
</protein>
<organism evidence="2 3">
    <name type="scientific">Paenibacillus flagellatus</name>
    <dbReference type="NCBI Taxonomy" id="2211139"/>
    <lineage>
        <taxon>Bacteria</taxon>
        <taxon>Bacillati</taxon>
        <taxon>Bacillota</taxon>
        <taxon>Bacilli</taxon>
        <taxon>Bacillales</taxon>
        <taxon>Paenibacillaceae</taxon>
        <taxon>Paenibacillus</taxon>
    </lineage>
</organism>
<feature type="transmembrane region" description="Helical" evidence="1">
    <location>
        <begin position="158"/>
        <end position="177"/>
    </location>
</feature>
<feature type="transmembrane region" description="Helical" evidence="1">
    <location>
        <begin position="184"/>
        <end position="203"/>
    </location>
</feature>
<feature type="transmembrane region" description="Helical" evidence="1">
    <location>
        <begin position="231"/>
        <end position="253"/>
    </location>
</feature>
<keyword evidence="1" id="KW-0812">Transmembrane</keyword>
<evidence type="ECO:0000256" key="1">
    <source>
        <dbReference type="SAM" id="Phobius"/>
    </source>
</evidence>
<dbReference type="GO" id="GO:0140359">
    <property type="term" value="F:ABC-type transporter activity"/>
    <property type="evidence" value="ECO:0007669"/>
    <property type="project" value="InterPro"/>
</dbReference>
<proteinExistence type="predicted"/>
<gene>
    <name evidence="2" type="ORF">DLM86_24795</name>
</gene>
<feature type="transmembrane region" description="Helical" evidence="1">
    <location>
        <begin position="74"/>
        <end position="95"/>
    </location>
</feature>
<dbReference type="GO" id="GO:0005886">
    <property type="term" value="C:plasma membrane"/>
    <property type="evidence" value="ECO:0007669"/>
    <property type="project" value="UniProtKB-SubCell"/>
</dbReference>
<sequence>MTGVWGVLYTKEMKELWRSRKWIWVPLVFVLLGVSQPIVAVYLPELLKAAGSLPAGAVIDIPKPAGGEVLAQTLSQYGTVGVLVLVLALMGTVSAERASGAAGLVLAKPVPFASYITAKWAAAVTLGSVSFTAGYVSSWYYAELLIGPVAPERALPSMLLYALWLAFVATATVALSAALNGGGAAAFAAIGGAMLLTLTAGLFERYTRWSPGTLAGRAASVLARGEAGPQLALAAAATVALGALLLALAVRLLRRRELLP</sequence>
<comment type="caution">
    <text evidence="2">The sequence shown here is derived from an EMBL/GenBank/DDBJ whole genome shotgun (WGS) entry which is preliminary data.</text>
</comment>